<protein>
    <submittedName>
        <fullName evidence="3">Bifunctional uridylyltransferase/uridylyl-removing enzyme</fullName>
        <ecNumber evidence="3">2.7.7.59</ecNumber>
    </submittedName>
</protein>
<keyword evidence="1" id="KW-0378">Hydrolase</keyword>
<sequence>MNKSDKFYTYFKKNQGRNFINFLIKERDEQIKSCVSSVFADLFQDFMPSIENIPFSVIATNKYAQSLISVNSQLNILIVYKDIKGFDTKNILKALTTQLNKLDLKIKAKFLPLELINETFKDDFKAKSSVSFIRYICGSKAMYKLARDEINTLKTHNQADFIAKHTKSLLPFNQIPLLEQTPNLKSSYGGVDEIYALNCILSTLSCENQIRLSTLNLLDEKQISQFNLSLDFLLSLKSLLNLVNDDEIFSEKNIETITKLLQTKSTKSQDTNIRISQKILNSMRNLGLYARFVIAYLNRKNKAIYTFTQKRLSRTKCGLYAINDTLYAPLHKKPTTITTLLKQLNTLADINYKLDISAIFYIKNTKADENEQESKKEQIKRLFSKNNAFCLLEALCDASIMGSVIKPMENIAHLPKYDGYHTLSVDDHSIISVKFLENIKDKFIKNLYDELCLEGKIMLKLVTLMHDVGKGVSDSDHAVVGANIFRAYANRLELSQNAVNTGVTLIKYHTLMQDVANREDIYLERTIFGFISKLGDKKTLDLAYILSYCILNATDEALYTPYTAKLLRKLYDISRESFDDETLLDEATRRVKKETSIKRHDEFDKLEQNIKDKIFKISSNLLFVKHNPADIIAIAKKANEVTDTSVNISNTQNLSVKIISAKQINLASLLTVLADFDLAYMEIFKLFDEKFFIRLEFNKNVKNAEILNLKAKAIQSLKSDEILKISRPNITKDEITFELNHSNEYARLNINTRDQRGLMAYVMSVFSKADVKITSAKVQTIKNRTRNLFLIEKSDMLCYNSDKILNLLTSE</sequence>
<name>A0ABN7KBP3_9BACT</name>
<feature type="domain" description="ACT" evidence="2">
    <location>
        <begin position="747"/>
        <end position="811"/>
    </location>
</feature>
<dbReference type="EC" id="2.7.7.59" evidence="3"/>
<dbReference type="EMBL" id="CAJHOF010000021">
    <property type="protein sequence ID" value="CAD7289680.1"/>
    <property type="molecule type" value="Genomic_DNA"/>
</dbReference>
<dbReference type="RefSeq" id="WP_229933528.1">
    <property type="nucleotide sequence ID" value="NZ_CAJHOF010000021.1"/>
</dbReference>
<reference evidence="3 4" key="1">
    <citation type="submission" date="2020-11" db="EMBL/GenBank/DDBJ databases">
        <authorList>
            <person name="Peeters C."/>
        </authorList>
    </citation>
    <scope>NUCLEOTIDE SEQUENCE [LARGE SCALE GENOMIC DNA]</scope>
    <source>
        <strain evidence="3 4">LMG 7974</strain>
    </source>
</reference>
<dbReference type="PROSITE" id="PS51671">
    <property type="entry name" value="ACT"/>
    <property type="match status" value="1"/>
</dbReference>
<dbReference type="InterPro" id="IPR010043">
    <property type="entry name" value="UTase/UR"/>
</dbReference>
<keyword evidence="3" id="KW-0548">Nucleotidyltransferase</keyword>
<keyword evidence="4" id="KW-1185">Reference proteome</keyword>
<dbReference type="Pfam" id="PF01966">
    <property type="entry name" value="HD"/>
    <property type="match status" value="1"/>
</dbReference>
<dbReference type="GO" id="GO:0008773">
    <property type="term" value="F:[protein-PII] uridylyltransferase activity"/>
    <property type="evidence" value="ECO:0007669"/>
    <property type="project" value="UniProtKB-EC"/>
</dbReference>
<dbReference type="SUPFAM" id="SSF109604">
    <property type="entry name" value="HD-domain/PDEase-like"/>
    <property type="match status" value="1"/>
</dbReference>
<dbReference type="PANTHER" id="PTHR47320">
    <property type="entry name" value="BIFUNCTIONAL URIDYLYLTRANSFERASE/URIDYLYL-REMOVING ENZYME"/>
    <property type="match status" value="1"/>
</dbReference>
<dbReference type="Proteomes" id="UP000789803">
    <property type="component" value="Unassembled WGS sequence"/>
</dbReference>
<evidence type="ECO:0000313" key="4">
    <source>
        <dbReference type="Proteomes" id="UP000789803"/>
    </source>
</evidence>
<organism evidence="3 4">
    <name type="scientific">Campylobacter majalis</name>
    <dbReference type="NCBI Taxonomy" id="2790656"/>
    <lineage>
        <taxon>Bacteria</taxon>
        <taxon>Pseudomonadati</taxon>
        <taxon>Campylobacterota</taxon>
        <taxon>Epsilonproteobacteria</taxon>
        <taxon>Campylobacterales</taxon>
        <taxon>Campylobacteraceae</taxon>
        <taxon>Campylobacter</taxon>
    </lineage>
</organism>
<proteinExistence type="predicted"/>
<dbReference type="InterPro" id="IPR006674">
    <property type="entry name" value="HD_domain"/>
</dbReference>
<gene>
    <name evidence="3" type="primary">glnD</name>
    <name evidence="3" type="ORF">LMG7974_01757</name>
</gene>
<evidence type="ECO:0000259" key="2">
    <source>
        <dbReference type="PROSITE" id="PS51671"/>
    </source>
</evidence>
<dbReference type="InterPro" id="IPR002912">
    <property type="entry name" value="ACT_dom"/>
</dbReference>
<keyword evidence="3" id="KW-0808">Transferase</keyword>
<dbReference type="PANTHER" id="PTHR47320:SF1">
    <property type="entry name" value="BIFUNCTIONAL URIDYLYLTRANSFERASE_URIDYLYL-REMOVING ENZYME"/>
    <property type="match status" value="1"/>
</dbReference>
<dbReference type="SUPFAM" id="SSF55021">
    <property type="entry name" value="ACT-like"/>
    <property type="match status" value="1"/>
</dbReference>
<accession>A0ABN7KBP3</accession>
<comment type="caution">
    <text evidence="3">The sequence shown here is derived from an EMBL/GenBank/DDBJ whole genome shotgun (WGS) entry which is preliminary data.</text>
</comment>
<evidence type="ECO:0000313" key="3">
    <source>
        <dbReference type="EMBL" id="CAD7289680.1"/>
    </source>
</evidence>
<dbReference type="InterPro" id="IPR045865">
    <property type="entry name" value="ACT-like_dom_sf"/>
</dbReference>
<evidence type="ECO:0000256" key="1">
    <source>
        <dbReference type="ARBA" id="ARBA00022801"/>
    </source>
</evidence>